<proteinExistence type="predicted"/>
<keyword evidence="3" id="KW-1185">Reference proteome</keyword>
<dbReference type="RefSeq" id="WP_045170951.1">
    <property type="nucleotide sequence ID" value="NZ_QOHL01000020.1"/>
</dbReference>
<accession>A0A4Q6I785</accession>
<feature type="transmembrane region" description="Helical" evidence="1">
    <location>
        <begin position="12"/>
        <end position="34"/>
    </location>
</feature>
<protein>
    <submittedName>
        <fullName evidence="2">Uncharacterized protein</fullName>
    </submittedName>
</protein>
<reference evidence="2 3" key="1">
    <citation type="submission" date="2018-06" db="EMBL/GenBank/DDBJ databases">
        <title>Complete Genome Sequence of Ehrlichia minasensis Isolated From Cattle.</title>
        <authorList>
            <person name="Aguiar D.M."/>
            <person name="Araujo J.P.A.Jr."/>
            <person name="Nakazato L."/>
            <person name="Bard E."/>
            <person name="Cabezas-Cruz A."/>
        </authorList>
    </citation>
    <scope>NUCLEOTIDE SEQUENCE [LARGE SCALE GENOMIC DNA]</scope>
    <source>
        <strain evidence="2 3">B11</strain>
    </source>
</reference>
<evidence type="ECO:0000256" key="1">
    <source>
        <dbReference type="SAM" id="Phobius"/>
    </source>
</evidence>
<dbReference type="EMBL" id="QOHL01000020">
    <property type="protein sequence ID" value="RZB12459.1"/>
    <property type="molecule type" value="Genomic_DNA"/>
</dbReference>
<name>A0A4Q6I785_9RICK</name>
<gene>
    <name evidence="2" type="ORF">DRF75_04015</name>
</gene>
<evidence type="ECO:0000313" key="3">
    <source>
        <dbReference type="Proteomes" id="UP000293377"/>
    </source>
</evidence>
<organism evidence="2 3">
    <name type="scientific">Ehrlichia minasensis</name>
    <dbReference type="NCBI Taxonomy" id="1242993"/>
    <lineage>
        <taxon>Bacteria</taxon>
        <taxon>Pseudomonadati</taxon>
        <taxon>Pseudomonadota</taxon>
        <taxon>Alphaproteobacteria</taxon>
        <taxon>Rickettsiales</taxon>
        <taxon>Anaplasmataceae</taxon>
        <taxon>Ehrlichia</taxon>
    </lineage>
</organism>
<dbReference type="AlphaFoldDB" id="A0A4Q6I785"/>
<sequence length="119" mass="13620">MGFYLSTKGKVNLTIACCIIFLPLVLIFLLLIALCNKLSDYQVSCSVDKLADEYSENQVRKYGISLDKSSVIKLSYLANKTKDTLDEMNEILAIIDRLPDIEKIRIVLMIRMIFRHCQV</sequence>
<keyword evidence="1" id="KW-0472">Membrane</keyword>
<keyword evidence="1" id="KW-0812">Transmembrane</keyword>
<dbReference type="Proteomes" id="UP000293377">
    <property type="component" value="Unassembled WGS sequence"/>
</dbReference>
<evidence type="ECO:0000313" key="2">
    <source>
        <dbReference type="EMBL" id="RZB12459.1"/>
    </source>
</evidence>
<keyword evidence="1" id="KW-1133">Transmembrane helix</keyword>
<comment type="caution">
    <text evidence="2">The sequence shown here is derived from an EMBL/GenBank/DDBJ whole genome shotgun (WGS) entry which is preliminary data.</text>
</comment>